<dbReference type="GO" id="GO:0032259">
    <property type="term" value="P:methylation"/>
    <property type="evidence" value="ECO:0007669"/>
    <property type="project" value="UniProtKB-KW"/>
</dbReference>
<sequence>MTNIPYDHHHNLHSLSGARHALAYLLSGNEFSSLLDVGAGVGNWLRAAREMGIDDVLGIDGVAADLADLHVETSRIKIFDLREPVWLGRRFDVVLCLEVAEHLHEDWAATLVRTLCTHGECIFFSAAAPGQHGEHHVNCRWPTYWQALFNDRGFACRDDVRPMIWNDSMIEPWYRQNIFSARFDPENAGNEPRIQHLIHPEMTSHMDFPDSPIAKRHLDLSQGKYHPSHYLRLLNRSVGKHFGMRLPIR</sequence>
<dbReference type="GO" id="GO:0008168">
    <property type="term" value="F:methyltransferase activity"/>
    <property type="evidence" value="ECO:0007669"/>
    <property type="project" value="UniProtKB-KW"/>
</dbReference>
<dbReference type="SUPFAM" id="SSF53335">
    <property type="entry name" value="S-adenosyl-L-methionine-dependent methyltransferases"/>
    <property type="match status" value="1"/>
</dbReference>
<dbReference type="InterPro" id="IPR029063">
    <property type="entry name" value="SAM-dependent_MTases_sf"/>
</dbReference>
<name>A0A1I7NKH0_9HYPH</name>
<evidence type="ECO:0000313" key="1">
    <source>
        <dbReference type="EMBL" id="SFV35110.1"/>
    </source>
</evidence>
<dbReference type="Gene3D" id="3.40.50.150">
    <property type="entry name" value="Vaccinia Virus protein VP39"/>
    <property type="match status" value="1"/>
</dbReference>
<dbReference type="RefSeq" id="WP_092867972.1">
    <property type="nucleotide sequence ID" value="NZ_FPCH01000002.1"/>
</dbReference>
<gene>
    <name evidence="1" type="ORF">SAMN04488557_2503</name>
</gene>
<accession>A0A1I7NKH0</accession>
<dbReference type="EMBL" id="FPCH01000002">
    <property type="protein sequence ID" value="SFV35110.1"/>
    <property type="molecule type" value="Genomic_DNA"/>
</dbReference>
<evidence type="ECO:0000313" key="2">
    <source>
        <dbReference type="Proteomes" id="UP000199423"/>
    </source>
</evidence>
<keyword evidence="1" id="KW-0489">Methyltransferase</keyword>
<dbReference type="STRING" id="51670.SAMN04488557_2503"/>
<dbReference type="Proteomes" id="UP000199423">
    <property type="component" value="Unassembled WGS sequence"/>
</dbReference>
<dbReference type="CDD" id="cd02440">
    <property type="entry name" value="AdoMet_MTases"/>
    <property type="match status" value="1"/>
</dbReference>
<dbReference type="OrthoDB" id="9791837at2"/>
<keyword evidence="2" id="KW-1185">Reference proteome</keyword>
<protein>
    <submittedName>
        <fullName evidence="1">Methyltransferase domain-containing protein</fullName>
    </submittedName>
</protein>
<proteinExistence type="predicted"/>
<reference evidence="2" key="1">
    <citation type="submission" date="2016-10" db="EMBL/GenBank/DDBJ databases">
        <authorList>
            <person name="Varghese N."/>
            <person name="Submissions S."/>
        </authorList>
    </citation>
    <scope>NUCLEOTIDE SEQUENCE [LARGE SCALE GENOMIC DNA]</scope>
    <source>
        <strain evidence="2">DSM 1565</strain>
    </source>
</reference>
<organism evidence="1 2">
    <name type="scientific">Hyphomicrobium facile</name>
    <dbReference type="NCBI Taxonomy" id="51670"/>
    <lineage>
        <taxon>Bacteria</taxon>
        <taxon>Pseudomonadati</taxon>
        <taxon>Pseudomonadota</taxon>
        <taxon>Alphaproteobacteria</taxon>
        <taxon>Hyphomicrobiales</taxon>
        <taxon>Hyphomicrobiaceae</taxon>
        <taxon>Hyphomicrobium</taxon>
    </lineage>
</organism>
<dbReference type="AlphaFoldDB" id="A0A1I7NKH0"/>
<dbReference type="Pfam" id="PF13489">
    <property type="entry name" value="Methyltransf_23"/>
    <property type="match status" value="1"/>
</dbReference>
<keyword evidence="1" id="KW-0808">Transferase</keyword>